<dbReference type="Proteomes" id="UP000198281">
    <property type="component" value="Unassembled WGS sequence"/>
</dbReference>
<dbReference type="PROSITE" id="PS51257">
    <property type="entry name" value="PROKAR_LIPOPROTEIN"/>
    <property type="match status" value="1"/>
</dbReference>
<dbReference type="InterPro" id="IPR025411">
    <property type="entry name" value="DUF4136"/>
</dbReference>
<reference evidence="4" key="1">
    <citation type="submission" date="2017-06" db="EMBL/GenBank/DDBJ databases">
        <authorList>
            <person name="Varghese N."/>
            <person name="Submissions S."/>
        </authorList>
    </citation>
    <scope>NUCLEOTIDE SEQUENCE [LARGE SCALE GENOMIC DNA]</scope>
    <source>
        <strain evidence="4">LNB2</strain>
    </source>
</reference>
<feature type="chain" id="PRO_5012692428" description="DUF4136 domain-containing protein" evidence="1">
    <location>
        <begin position="30"/>
        <end position="212"/>
    </location>
</feature>
<dbReference type="EMBL" id="FZOS01000007">
    <property type="protein sequence ID" value="SNS46372.1"/>
    <property type="molecule type" value="Genomic_DNA"/>
</dbReference>
<feature type="signal peptide" evidence="1">
    <location>
        <begin position="1"/>
        <end position="29"/>
    </location>
</feature>
<keyword evidence="1" id="KW-0732">Signal</keyword>
<name>A0A239ER23_9SPHN</name>
<keyword evidence="4" id="KW-1185">Reference proteome</keyword>
<feature type="domain" description="DUF4136" evidence="2">
    <location>
        <begin position="40"/>
        <end position="196"/>
    </location>
</feature>
<dbReference type="Gene3D" id="3.30.160.670">
    <property type="match status" value="1"/>
</dbReference>
<gene>
    <name evidence="3" type="ORF">SAMN06295912_10735</name>
</gene>
<dbReference type="AlphaFoldDB" id="A0A239ER23"/>
<evidence type="ECO:0000313" key="3">
    <source>
        <dbReference type="EMBL" id="SNS46372.1"/>
    </source>
</evidence>
<dbReference type="RefSeq" id="WP_089219158.1">
    <property type="nucleotide sequence ID" value="NZ_FZOS01000007.1"/>
</dbReference>
<evidence type="ECO:0000313" key="4">
    <source>
        <dbReference type="Proteomes" id="UP000198281"/>
    </source>
</evidence>
<organism evidence="3 4">
    <name type="scientific">Edaphosphingomonas laterariae</name>
    <dbReference type="NCBI Taxonomy" id="861865"/>
    <lineage>
        <taxon>Bacteria</taxon>
        <taxon>Pseudomonadati</taxon>
        <taxon>Pseudomonadota</taxon>
        <taxon>Alphaproteobacteria</taxon>
        <taxon>Sphingomonadales</taxon>
        <taxon>Rhizorhabdaceae</taxon>
        <taxon>Edaphosphingomonas</taxon>
    </lineage>
</organism>
<accession>A0A239ER23</accession>
<dbReference type="OrthoDB" id="7501218at2"/>
<sequence>MSLSKRFLTLAAPAAALLALSGCATPFRADVARFQAMPAPQGQTFTIKAADPRNEGGLEFAQYASLVEQRLVAQGYVRAADATSATLTVMLDYGVDNGREKVVTRPGYGGYGYGGWGSPYGRWGYRSAFYYGWADPFWGYPDVESYTYYTSYLDMTINGASGQRVFEGKAKARSTTDSLPALVPNLVEAMFTNFPGRSGEEVRITIPPPKKG</sequence>
<evidence type="ECO:0000259" key="2">
    <source>
        <dbReference type="Pfam" id="PF13590"/>
    </source>
</evidence>
<protein>
    <recommendedName>
        <fullName evidence="2">DUF4136 domain-containing protein</fullName>
    </recommendedName>
</protein>
<evidence type="ECO:0000256" key="1">
    <source>
        <dbReference type="SAM" id="SignalP"/>
    </source>
</evidence>
<dbReference type="Pfam" id="PF13590">
    <property type="entry name" value="DUF4136"/>
    <property type="match status" value="1"/>
</dbReference>
<proteinExistence type="predicted"/>